<dbReference type="KEGG" id="gtr:GLOTRDRAFT_89963"/>
<proteinExistence type="predicted"/>
<gene>
    <name evidence="1" type="ORF">GLOTRDRAFT_89963</name>
</gene>
<reference evidence="1 2" key="1">
    <citation type="journal article" date="2012" name="Science">
        <title>The Paleozoic origin of enzymatic lignin decomposition reconstructed from 31 fungal genomes.</title>
        <authorList>
            <person name="Floudas D."/>
            <person name="Binder M."/>
            <person name="Riley R."/>
            <person name="Barry K."/>
            <person name="Blanchette R.A."/>
            <person name="Henrissat B."/>
            <person name="Martinez A.T."/>
            <person name="Otillar R."/>
            <person name="Spatafora J.W."/>
            <person name="Yadav J.S."/>
            <person name="Aerts A."/>
            <person name="Benoit I."/>
            <person name="Boyd A."/>
            <person name="Carlson A."/>
            <person name="Copeland A."/>
            <person name="Coutinho P.M."/>
            <person name="de Vries R.P."/>
            <person name="Ferreira P."/>
            <person name="Findley K."/>
            <person name="Foster B."/>
            <person name="Gaskell J."/>
            <person name="Glotzer D."/>
            <person name="Gorecki P."/>
            <person name="Heitman J."/>
            <person name="Hesse C."/>
            <person name="Hori C."/>
            <person name="Igarashi K."/>
            <person name="Jurgens J.A."/>
            <person name="Kallen N."/>
            <person name="Kersten P."/>
            <person name="Kohler A."/>
            <person name="Kuees U."/>
            <person name="Kumar T.K.A."/>
            <person name="Kuo A."/>
            <person name="LaButti K."/>
            <person name="Larrondo L.F."/>
            <person name="Lindquist E."/>
            <person name="Ling A."/>
            <person name="Lombard V."/>
            <person name="Lucas S."/>
            <person name="Lundell T."/>
            <person name="Martin R."/>
            <person name="McLaughlin D.J."/>
            <person name="Morgenstern I."/>
            <person name="Morin E."/>
            <person name="Murat C."/>
            <person name="Nagy L.G."/>
            <person name="Nolan M."/>
            <person name="Ohm R.A."/>
            <person name="Patyshakuliyeva A."/>
            <person name="Rokas A."/>
            <person name="Ruiz-Duenas F.J."/>
            <person name="Sabat G."/>
            <person name="Salamov A."/>
            <person name="Samejima M."/>
            <person name="Schmutz J."/>
            <person name="Slot J.C."/>
            <person name="St John F."/>
            <person name="Stenlid J."/>
            <person name="Sun H."/>
            <person name="Sun S."/>
            <person name="Syed K."/>
            <person name="Tsang A."/>
            <person name="Wiebenga A."/>
            <person name="Young D."/>
            <person name="Pisabarro A."/>
            <person name="Eastwood D.C."/>
            <person name="Martin F."/>
            <person name="Cullen D."/>
            <person name="Grigoriev I.V."/>
            <person name="Hibbett D.S."/>
        </authorList>
    </citation>
    <scope>NUCLEOTIDE SEQUENCE [LARGE SCALE GENOMIC DNA]</scope>
    <source>
        <strain evidence="1 2">ATCC 11539</strain>
    </source>
</reference>
<protein>
    <submittedName>
        <fullName evidence="1">Uncharacterized protein</fullName>
    </submittedName>
</protein>
<name>S7QLZ1_GLOTA</name>
<evidence type="ECO:0000313" key="2">
    <source>
        <dbReference type="Proteomes" id="UP000030669"/>
    </source>
</evidence>
<dbReference type="GeneID" id="19309226"/>
<dbReference type="AlphaFoldDB" id="S7QLZ1"/>
<evidence type="ECO:0000313" key="1">
    <source>
        <dbReference type="EMBL" id="EPQ60457.1"/>
    </source>
</evidence>
<dbReference type="RefSeq" id="XP_007860861.1">
    <property type="nucleotide sequence ID" value="XM_007862670.1"/>
</dbReference>
<sequence>MTKLKDHFAAGSSLSPDGAAGLLPVHGHRQSLRDWESSECQSRLHEAEKELKSQMAEARLSLPSELRAGDSSGWSRAMLNDGCQFLGGIGIAMLKSSAGDSSAGISSSASSKEAATYALVSMCAAASLYDLAATCEGGYLRMLPMLGKEGHP</sequence>
<dbReference type="HOGENOM" id="CLU_1722563_0_0_1"/>
<dbReference type="EMBL" id="KB469296">
    <property type="protein sequence ID" value="EPQ60457.1"/>
    <property type="molecule type" value="Genomic_DNA"/>
</dbReference>
<organism evidence="1 2">
    <name type="scientific">Gloeophyllum trabeum (strain ATCC 11539 / FP-39264 / Madison 617)</name>
    <name type="common">Brown rot fungus</name>
    <dbReference type="NCBI Taxonomy" id="670483"/>
    <lineage>
        <taxon>Eukaryota</taxon>
        <taxon>Fungi</taxon>
        <taxon>Dikarya</taxon>
        <taxon>Basidiomycota</taxon>
        <taxon>Agaricomycotina</taxon>
        <taxon>Agaricomycetes</taxon>
        <taxon>Gloeophyllales</taxon>
        <taxon>Gloeophyllaceae</taxon>
        <taxon>Gloeophyllum</taxon>
    </lineage>
</organism>
<keyword evidence="2" id="KW-1185">Reference proteome</keyword>
<dbReference type="Proteomes" id="UP000030669">
    <property type="component" value="Unassembled WGS sequence"/>
</dbReference>
<accession>S7QLZ1</accession>